<dbReference type="EMBL" id="NAJQ01000098">
    <property type="protein sequence ID" value="TKA79061.1"/>
    <property type="molecule type" value="Genomic_DNA"/>
</dbReference>
<proteinExistence type="predicted"/>
<organism evidence="1 2">
    <name type="scientific">Friedmanniomyces simplex</name>
    <dbReference type="NCBI Taxonomy" id="329884"/>
    <lineage>
        <taxon>Eukaryota</taxon>
        <taxon>Fungi</taxon>
        <taxon>Dikarya</taxon>
        <taxon>Ascomycota</taxon>
        <taxon>Pezizomycotina</taxon>
        <taxon>Dothideomycetes</taxon>
        <taxon>Dothideomycetidae</taxon>
        <taxon>Mycosphaerellales</taxon>
        <taxon>Teratosphaeriaceae</taxon>
        <taxon>Friedmanniomyces</taxon>
    </lineage>
</organism>
<dbReference type="AlphaFoldDB" id="A0A4U0XR54"/>
<dbReference type="OrthoDB" id="3814354at2759"/>
<keyword evidence="2" id="KW-1185">Reference proteome</keyword>
<evidence type="ECO:0000313" key="1">
    <source>
        <dbReference type="EMBL" id="TKA79061.1"/>
    </source>
</evidence>
<comment type="caution">
    <text evidence="1">The sequence shown here is derived from an EMBL/GenBank/DDBJ whole genome shotgun (WGS) entry which is preliminary data.</text>
</comment>
<sequence length="152" mass="16869">MDYRTFAHFCNDPSASRYENREYLVLELFPEADFFDLPHEIAKSSIDDTARQHLAQRASSPLPAFGLHLLALDQRIYEGLLKLWSAKIPELPAQVRKVQVIAKLATVSAVRPGFPSYMTDPLASVSQALNALEAKGRVVYLGMLLAGAAIRV</sequence>
<gene>
    <name evidence="1" type="ORF">B0A55_02518</name>
</gene>
<protein>
    <submittedName>
        <fullName evidence="1">Uncharacterized protein</fullName>
    </submittedName>
</protein>
<dbReference type="Proteomes" id="UP000309340">
    <property type="component" value="Unassembled WGS sequence"/>
</dbReference>
<name>A0A4U0XR54_9PEZI</name>
<reference evidence="1 2" key="1">
    <citation type="submission" date="2017-03" db="EMBL/GenBank/DDBJ databases">
        <title>Genomes of endolithic fungi from Antarctica.</title>
        <authorList>
            <person name="Coleine C."/>
            <person name="Masonjones S."/>
            <person name="Stajich J.E."/>
        </authorList>
    </citation>
    <scope>NUCLEOTIDE SEQUENCE [LARGE SCALE GENOMIC DNA]</scope>
    <source>
        <strain evidence="1 2">CCFEE 5184</strain>
    </source>
</reference>
<evidence type="ECO:0000313" key="2">
    <source>
        <dbReference type="Proteomes" id="UP000309340"/>
    </source>
</evidence>
<accession>A0A4U0XR54</accession>